<reference evidence="3" key="1">
    <citation type="journal article" date="2018" name="Nat. Microbiol.">
        <title>Leveraging single-cell genomics to expand the fungal tree of life.</title>
        <authorList>
            <person name="Ahrendt S.R."/>
            <person name="Quandt C.A."/>
            <person name="Ciobanu D."/>
            <person name="Clum A."/>
            <person name="Salamov A."/>
            <person name="Andreopoulos B."/>
            <person name="Cheng J.F."/>
            <person name="Woyke T."/>
            <person name="Pelin A."/>
            <person name="Henrissat B."/>
            <person name="Reynolds N.K."/>
            <person name="Benny G.L."/>
            <person name="Smith M.E."/>
            <person name="James T.Y."/>
            <person name="Grigoriev I.V."/>
        </authorList>
    </citation>
    <scope>NUCLEOTIDE SEQUENCE [LARGE SCALE GENOMIC DNA]</scope>
</reference>
<evidence type="ECO:0000256" key="1">
    <source>
        <dbReference type="SAM" id="MobiDB-lite"/>
    </source>
</evidence>
<feature type="region of interest" description="Disordered" evidence="1">
    <location>
        <begin position="89"/>
        <end position="127"/>
    </location>
</feature>
<accession>A0A4P9WP56</accession>
<dbReference type="EMBL" id="KZ994216">
    <property type="protein sequence ID" value="RKO93508.1"/>
    <property type="molecule type" value="Genomic_DNA"/>
</dbReference>
<dbReference type="AlphaFoldDB" id="A0A4P9WP56"/>
<dbReference type="Proteomes" id="UP000269721">
    <property type="component" value="Unassembled WGS sequence"/>
</dbReference>
<keyword evidence="3" id="KW-1185">Reference proteome</keyword>
<gene>
    <name evidence="2" type="ORF">BDK51DRAFT_26107</name>
</gene>
<organism evidence="2 3">
    <name type="scientific">Blyttiomyces helicus</name>
    <dbReference type="NCBI Taxonomy" id="388810"/>
    <lineage>
        <taxon>Eukaryota</taxon>
        <taxon>Fungi</taxon>
        <taxon>Fungi incertae sedis</taxon>
        <taxon>Chytridiomycota</taxon>
        <taxon>Chytridiomycota incertae sedis</taxon>
        <taxon>Chytridiomycetes</taxon>
        <taxon>Chytridiomycetes incertae sedis</taxon>
        <taxon>Blyttiomyces</taxon>
    </lineage>
</organism>
<evidence type="ECO:0000313" key="3">
    <source>
        <dbReference type="Proteomes" id="UP000269721"/>
    </source>
</evidence>
<protein>
    <submittedName>
        <fullName evidence="2">Uncharacterized protein</fullName>
    </submittedName>
</protein>
<name>A0A4P9WP56_9FUNG</name>
<sequence length="254" mass="28428">MWLEGPDNFPDDLREAHADQHCRSYVFPVQRRQCTRNFIEFHDGTEEWYWQGNTSQLRSVIVWAPTLFLHNIGDPSQVGWESRSMAVGSWGNEPKSGGKSEAPVGRLKDNPPADKETEESAQSSSKTFTSLLAAGKGRWLAEFKHSISNRQKSPLPGLAGPNPQPSCWRSKTDLMGESVDGSWELELRESIKQLPMKAELRKHFLLVAAGTGAMAEGVLDVKSPRMIAATPCWVQQFMLKFFPPRLESGHKGHA</sequence>
<proteinExistence type="predicted"/>
<feature type="compositionally biased region" description="Basic and acidic residues" evidence="1">
    <location>
        <begin position="106"/>
        <end position="115"/>
    </location>
</feature>
<evidence type="ECO:0000313" key="2">
    <source>
        <dbReference type="EMBL" id="RKO93508.1"/>
    </source>
</evidence>